<evidence type="ECO:0000313" key="3">
    <source>
        <dbReference type="EMBL" id="CAB4934920.1"/>
    </source>
</evidence>
<feature type="transmembrane region" description="Helical" evidence="1">
    <location>
        <begin position="33"/>
        <end position="52"/>
    </location>
</feature>
<name>A0A6J7IVZ1_9ZZZZ</name>
<feature type="transmembrane region" description="Helical" evidence="1">
    <location>
        <begin position="217"/>
        <end position="240"/>
    </location>
</feature>
<dbReference type="GO" id="GO:0016020">
    <property type="term" value="C:membrane"/>
    <property type="evidence" value="ECO:0007669"/>
    <property type="project" value="TreeGrafter"/>
</dbReference>
<feature type="transmembrane region" description="Helical" evidence="1">
    <location>
        <begin position="147"/>
        <end position="167"/>
    </location>
</feature>
<dbReference type="PANTHER" id="PTHR23028">
    <property type="entry name" value="ACETYLTRANSFERASE"/>
    <property type="match status" value="1"/>
</dbReference>
<keyword evidence="1" id="KW-1133">Transmembrane helix</keyword>
<dbReference type="PANTHER" id="PTHR23028:SF53">
    <property type="entry name" value="ACYL_TRANSF_3 DOMAIN-CONTAINING PROTEIN"/>
    <property type="match status" value="1"/>
</dbReference>
<sequence length="352" mass="37710">MVAAHAVRMGAGGAGEHPDGPAALLLVPFNGGIGVTLFFVLSGFLITGILVREKQRTDHISLSSFYRRRVLRIVPALAVFLAAVGVLGAVGVLSMPGRDLLAAGTFTSNYWLPGDTWALGHTWSLSVEEQFYLLWPLVLIALPARRAVQLAVAYCVVAPAVRVASYVLLPDTQGAIWEMFHTRADSLLVGCLLALLPISHPELYARLVHAVRARSTVPVAALVLLASSAAELLLGGRWLFPVGYSTNNVAAAVLVLAALVAAPHTGWMRWRALTFLGLISFSLYLWQQLFLVADPTAPPMFGQFGDWGTAVVGVLAALTVAVLSQRYVEGPFLRLKEGQSRASALAAQNSRR</sequence>
<evidence type="ECO:0000256" key="1">
    <source>
        <dbReference type="SAM" id="Phobius"/>
    </source>
</evidence>
<accession>A0A6J7IVZ1</accession>
<dbReference type="GO" id="GO:0016747">
    <property type="term" value="F:acyltransferase activity, transferring groups other than amino-acyl groups"/>
    <property type="evidence" value="ECO:0007669"/>
    <property type="project" value="InterPro"/>
</dbReference>
<dbReference type="InterPro" id="IPR050879">
    <property type="entry name" value="Acyltransferase_3"/>
</dbReference>
<protein>
    <submittedName>
        <fullName evidence="3">Unannotated protein</fullName>
    </submittedName>
</protein>
<gene>
    <name evidence="3" type="ORF">UFOPK3609_02150</name>
</gene>
<feature type="transmembrane region" description="Helical" evidence="1">
    <location>
        <begin position="307"/>
        <end position="328"/>
    </location>
</feature>
<reference evidence="3" key="1">
    <citation type="submission" date="2020-05" db="EMBL/GenBank/DDBJ databases">
        <authorList>
            <person name="Chiriac C."/>
            <person name="Salcher M."/>
            <person name="Ghai R."/>
            <person name="Kavagutti S V."/>
        </authorList>
    </citation>
    <scope>NUCLEOTIDE SEQUENCE</scope>
</reference>
<feature type="transmembrane region" description="Helical" evidence="1">
    <location>
        <begin position="246"/>
        <end position="263"/>
    </location>
</feature>
<dbReference type="EMBL" id="CAFBMQ010000433">
    <property type="protein sequence ID" value="CAB4934920.1"/>
    <property type="molecule type" value="Genomic_DNA"/>
</dbReference>
<feature type="domain" description="Acyltransferase 3" evidence="2">
    <location>
        <begin position="1"/>
        <end position="323"/>
    </location>
</feature>
<dbReference type="AlphaFoldDB" id="A0A6J7IVZ1"/>
<keyword evidence="1" id="KW-0472">Membrane</keyword>
<organism evidence="3">
    <name type="scientific">freshwater metagenome</name>
    <dbReference type="NCBI Taxonomy" id="449393"/>
    <lineage>
        <taxon>unclassified sequences</taxon>
        <taxon>metagenomes</taxon>
        <taxon>ecological metagenomes</taxon>
    </lineage>
</organism>
<evidence type="ECO:0000259" key="2">
    <source>
        <dbReference type="Pfam" id="PF01757"/>
    </source>
</evidence>
<dbReference type="Pfam" id="PF01757">
    <property type="entry name" value="Acyl_transf_3"/>
    <property type="match status" value="1"/>
</dbReference>
<keyword evidence="1" id="KW-0812">Transmembrane</keyword>
<feature type="transmembrane region" description="Helical" evidence="1">
    <location>
        <begin position="270"/>
        <end position="287"/>
    </location>
</feature>
<feature type="transmembrane region" description="Helical" evidence="1">
    <location>
        <begin position="73"/>
        <end position="96"/>
    </location>
</feature>
<dbReference type="GO" id="GO:0009103">
    <property type="term" value="P:lipopolysaccharide biosynthetic process"/>
    <property type="evidence" value="ECO:0007669"/>
    <property type="project" value="TreeGrafter"/>
</dbReference>
<dbReference type="InterPro" id="IPR002656">
    <property type="entry name" value="Acyl_transf_3_dom"/>
</dbReference>
<proteinExistence type="predicted"/>